<accession>A0A7J6L4K4</accession>
<dbReference type="Gene3D" id="3.10.10.10">
    <property type="entry name" value="HIV Type 1 Reverse Transcriptase, subunit A, domain 1"/>
    <property type="match status" value="1"/>
</dbReference>
<dbReference type="Gene3D" id="3.30.420.10">
    <property type="entry name" value="Ribonuclease H-like superfamily/Ribonuclease H"/>
    <property type="match status" value="1"/>
</dbReference>
<dbReference type="OrthoDB" id="413122at2759"/>
<dbReference type="PROSITE" id="PS50878">
    <property type="entry name" value="RT_POL"/>
    <property type="match status" value="1"/>
</dbReference>
<proteinExistence type="predicted"/>
<dbReference type="InterPro" id="IPR036397">
    <property type="entry name" value="RNaseH_sf"/>
</dbReference>
<dbReference type="GO" id="GO:0003676">
    <property type="term" value="F:nucleic acid binding"/>
    <property type="evidence" value="ECO:0007669"/>
    <property type="project" value="InterPro"/>
</dbReference>
<dbReference type="PANTHER" id="PTHR37984:SF15">
    <property type="entry name" value="INTEGRASE CATALYTIC DOMAIN-CONTAINING PROTEIN"/>
    <property type="match status" value="1"/>
</dbReference>
<evidence type="ECO:0000313" key="2">
    <source>
        <dbReference type="EMBL" id="KAF4653856.1"/>
    </source>
</evidence>
<protein>
    <recommendedName>
        <fullName evidence="1">Reverse transcriptase domain-containing protein</fullName>
    </recommendedName>
</protein>
<dbReference type="InterPro" id="IPR050951">
    <property type="entry name" value="Retrovirus_Pol_polyprotein"/>
</dbReference>
<dbReference type="CDD" id="cd00303">
    <property type="entry name" value="retropepsin_like"/>
    <property type="match status" value="1"/>
</dbReference>
<feature type="non-terminal residue" evidence="2">
    <location>
        <position position="1"/>
    </location>
</feature>
<dbReference type="EMBL" id="JAAPAO010000782">
    <property type="protein sequence ID" value="KAF4653856.1"/>
    <property type="molecule type" value="Genomic_DNA"/>
</dbReference>
<evidence type="ECO:0000259" key="1">
    <source>
        <dbReference type="PROSITE" id="PS50878"/>
    </source>
</evidence>
<dbReference type="SUPFAM" id="SSF53098">
    <property type="entry name" value="Ribonuclease H-like"/>
    <property type="match status" value="1"/>
</dbReference>
<dbReference type="GO" id="GO:0008270">
    <property type="term" value="F:zinc ion binding"/>
    <property type="evidence" value="ECO:0007669"/>
    <property type="project" value="InterPro"/>
</dbReference>
<dbReference type="InterPro" id="IPR000477">
    <property type="entry name" value="RT_dom"/>
</dbReference>
<reference evidence="2 3" key="1">
    <citation type="submission" date="2020-04" db="EMBL/GenBank/DDBJ databases">
        <title>Perkinsus chesapeaki whole genome sequence.</title>
        <authorList>
            <person name="Bogema D.R."/>
        </authorList>
    </citation>
    <scope>NUCLEOTIDE SEQUENCE [LARGE SCALE GENOMIC DNA]</scope>
    <source>
        <strain evidence="2">ATCC PRA-425</strain>
    </source>
</reference>
<dbReference type="Gene3D" id="3.30.70.270">
    <property type="match status" value="1"/>
</dbReference>
<dbReference type="InterPro" id="IPR012337">
    <property type="entry name" value="RNaseH-like_sf"/>
</dbReference>
<dbReference type="Gene3D" id="1.10.340.70">
    <property type="match status" value="1"/>
</dbReference>
<name>A0A7J6L4K4_PERCH</name>
<dbReference type="Pfam" id="PF00078">
    <property type="entry name" value="RVT_1"/>
    <property type="match status" value="1"/>
</dbReference>
<dbReference type="InterPro" id="IPR043128">
    <property type="entry name" value="Rev_trsase/Diguanyl_cyclase"/>
</dbReference>
<dbReference type="PANTHER" id="PTHR37984">
    <property type="entry name" value="PROTEIN CBG26694"/>
    <property type="match status" value="1"/>
</dbReference>
<dbReference type="SUPFAM" id="SSF56672">
    <property type="entry name" value="DNA/RNA polymerases"/>
    <property type="match status" value="1"/>
</dbReference>
<evidence type="ECO:0000313" key="3">
    <source>
        <dbReference type="Proteomes" id="UP000591131"/>
    </source>
</evidence>
<feature type="domain" description="Reverse transcriptase" evidence="1">
    <location>
        <begin position="574"/>
        <end position="780"/>
    </location>
</feature>
<keyword evidence="3" id="KW-1185">Reference proteome</keyword>
<dbReference type="SMART" id="SM00343">
    <property type="entry name" value="ZnF_C2HC"/>
    <property type="match status" value="2"/>
</dbReference>
<comment type="caution">
    <text evidence="2">The sequence shown here is derived from an EMBL/GenBank/DDBJ whole genome shotgun (WGS) entry which is preliminary data.</text>
</comment>
<gene>
    <name evidence="2" type="ORF">FOL47_010269</name>
</gene>
<organism evidence="2 3">
    <name type="scientific">Perkinsus chesapeaki</name>
    <name type="common">Clam parasite</name>
    <name type="synonym">Perkinsus andrewsi</name>
    <dbReference type="NCBI Taxonomy" id="330153"/>
    <lineage>
        <taxon>Eukaryota</taxon>
        <taxon>Sar</taxon>
        <taxon>Alveolata</taxon>
        <taxon>Perkinsozoa</taxon>
        <taxon>Perkinsea</taxon>
        <taxon>Perkinsida</taxon>
        <taxon>Perkinsidae</taxon>
        <taxon>Perkinsus</taxon>
    </lineage>
</organism>
<dbReference type="InterPro" id="IPR043502">
    <property type="entry name" value="DNA/RNA_pol_sf"/>
</dbReference>
<dbReference type="Proteomes" id="UP000591131">
    <property type="component" value="Unassembled WGS sequence"/>
</dbReference>
<dbReference type="InterPro" id="IPR001878">
    <property type="entry name" value="Znf_CCHC"/>
</dbReference>
<sequence length="1307" mass="145359">VNTLLGKPVLKEYQLDGSNPGTYPEWRVRICDEIDNYNCSREVTAEIVWACLNSTLRLRIRRRVPRSDILHRGHVAILDVLDDIYLTPNELKAFQSRWEGIAQEPNETIPEYALRFEELAHTRRILLRADVTESELVQKFSNGFKEPIAVLAKMLVDPLASLSYEAFKQAVISFVQSGDENILRVFGALTTTTTPTPLAPMQPPNPKRLLARNAVYDTDICYVHAHAAITESLGLDRRACLRCGKNTNHFARECDSPTIFRVSDRCHTCGDLRGPSHRCRISPRRVVCSRCLQAGHVAGVCKNQRKANSGRYAEVQSAEEESHFEDKFPVTTSKCAVITAMVAAAVRKDASDPIIDFLRRLPRQPEVHLTLGDKGAYCKTSCLVDSGANCSLISSGLTTYLTKRGVICEDDVLPLPNKIPIGVASGKTIIGSHLARARFASGQLDGVLEFLVCDNVDPDILLGTNMFPAIGVQLTSTGQADTTNFRCASSTTAAPPSPVLAACALPLLPTAEVVQTAEGKRVMCHCGPLGKLTIFPYREKQRQLSKANQQILSHRLSTMADQGKIQPCAEGECTVVLAPVICDKESGAKARVYPDPSVDKRYRITVDCRPINRLVLIEAGDSNMMLLPQAMAEPSITSKLGSIPFSYQTYYKLDLTDAYSGVLLPPQLSSIFGTTSQDEDGSQLWWVYRVLPQGWIFSSCLFNSAMQVLIDIINQRLAELQIEAVCRHNKDDILIASTDPSSCKEAAAVAMEVFSEHGFHPNPTKSCGPTDRVRFCGVVLHAGGHRPEGSRQVFTESTFELAWSEFASPPIKSTKTFNGSEAVRLARLAWLRKWSGIMNYLRNHLPPDVLASLYVLQDALSRYQKDESIPLQEELVDPQNDNVTSINKAFSSLLHFYLSGVPPMVATNLGCSLLGTVILADSNADSWSAVVLRASVRNDADKDTPNSVDVPLAFPDSQYLFDTTLIEPMVLLPVHPDSAGPDPIGICADLLIGLQRCFRAWKSRVPFEQSFDAPVDPEAARRWLHDAQGQDEECDKIRLLISHKLSRFLVDGDGLIRLRDRYVIPRKYACDIARKYHHYFGHLDSKQTVACISKDFYVFGLARAVQRVISRCVCQYTRARRGTDRPVATSLQGALAPMECVFIDVVGPFPSSSKHPYRFVLSCMDAATRYVWYFALRSTTSQSLIDVLEANVVFQDLRSGISDDSVKFEADRRCKRREVQLKNVMDLLDKAEADCALRPPDSIGSNVRRQFKKGDLVLRWREAQHSLDSSWYGPFSVTDVYGDYTYRLNDGSVHDSKTLCTFHPVHH</sequence>